<dbReference type="AlphaFoldDB" id="A0A6J4P992"/>
<evidence type="ECO:0000256" key="1">
    <source>
        <dbReference type="SAM" id="MobiDB-lite"/>
    </source>
</evidence>
<feature type="region of interest" description="Disordered" evidence="1">
    <location>
        <begin position="1"/>
        <end position="250"/>
    </location>
</feature>
<gene>
    <name evidence="2" type="ORF">AVDCRST_MAG06-2765</name>
</gene>
<feature type="compositionally biased region" description="Basic residues" evidence="1">
    <location>
        <begin position="169"/>
        <end position="190"/>
    </location>
</feature>
<feature type="compositionally biased region" description="Basic and acidic residues" evidence="1">
    <location>
        <begin position="107"/>
        <end position="124"/>
    </location>
</feature>
<feature type="compositionally biased region" description="Basic residues" evidence="1">
    <location>
        <begin position="25"/>
        <end position="59"/>
    </location>
</feature>
<feature type="non-terminal residue" evidence="2">
    <location>
        <position position="250"/>
    </location>
</feature>
<keyword evidence="2" id="KW-0560">Oxidoreductase</keyword>
<accession>A0A6J4P992</accession>
<sequence>ERDDQGRGAGRPGQGGVRGLPGGRGRPRHRAGGARRRRRPPRRPGRGRSGGRRRLHPPRRRDGQPALLHRPRPARRGGHHGLRRAATGGAAGAPGRRPVGGGPHRPQLLDRGHLDDALRRDGRAVLRLGRGHRAAPPRQGRRAVGHRATHGAARRRRPARGRQRPDARRHQHLPRRGAWRRGRRRARARRAPAWARGPPGGPARRAGRDPHHPPRLPRPGVVHPRRPGRAARDRRPPGPDRRAGAPARPL</sequence>
<feature type="non-terminal residue" evidence="2">
    <location>
        <position position="1"/>
    </location>
</feature>
<reference evidence="2" key="1">
    <citation type="submission" date="2020-02" db="EMBL/GenBank/DDBJ databases">
        <authorList>
            <person name="Meier V. D."/>
        </authorList>
    </citation>
    <scope>NUCLEOTIDE SEQUENCE</scope>
    <source>
        <strain evidence="2">AVDCRST_MAG06</strain>
    </source>
</reference>
<feature type="compositionally biased region" description="Basic residues" evidence="1">
    <location>
        <begin position="69"/>
        <end position="83"/>
    </location>
</feature>
<organism evidence="2">
    <name type="scientific">uncultured Nocardioides sp</name>
    <dbReference type="NCBI Taxonomy" id="198441"/>
    <lineage>
        <taxon>Bacteria</taxon>
        <taxon>Bacillati</taxon>
        <taxon>Actinomycetota</taxon>
        <taxon>Actinomycetes</taxon>
        <taxon>Propionibacteriales</taxon>
        <taxon>Nocardioidaceae</taxon>
        <taxon>Nocardioides</taxon>
        <taxon>environmental samples</taxon>
    </lineage>
</organism>
<name>A0A6J4P992_9ACTN</name>
<dbReference type="EC" id="1.17.1.8" evidence="2"/>
<dbReference type="GO" id="GO:0008839">
    <property type="term" value="F:4-hydroxy-tetrahydrodipicolinate reductase"/>
    <property type="evidence" value="ECO:0007669"/>
    <property type="project" value="UniProtKB-EC"/>
</dbReference>
<protein>
    <submittedName>
        <fullName evidence="2">4-hydroxy-tetrahydrodipicolinate reductase</fullName>
        <ecNumber evidence="2">1.17.1.8</ecNumber>
    </submittedName>
</protein>
<proteinExistence type="predicted"/>
<evidence type="ECO:0000313" key="2">
    <source>
        <dbReference type="EMBL" id="CAA9409555.1"/>
    </source>
</evidence>
<dbReference type="EMBL" id="CADCUP010000182">
    <property type="protein sequence ID" value="CAA9409555.1"/>
    <property type="molecule type" value="Genomic_DNA"/>
</dbReference>
<feature type="compositionally biased region" description="Gly residues" evidence="1">
    <location>
        <begin position="7"/>
        <end position="24"/>
    </location>
</feature>
<feature type="compositionally biased region" description="Low complexity" evidence="1">
    <location>
        <begin position="84"/>
        <end position="97"/>
    </location>
</feature>
<feature type="compositionally biased region" description="Basic residues" evidence="1">
    <location>
        <begin position="129"/>
        <end position="162"/>
    </location>
</feature>
<feature type="compositionally biased region" description="Basic and acidic residues" evidence="1">
    <location>
        <begin position="230"/>
        <end position="243"/>
    </location>
</feature>